<reference evidence="1" key="1">
    <citation type="submission" date="2021-04" db="EMBL/GenBank/DDBJ databases">
        <authorList>
            <person name="Chebbi M.A.C M."/>
        </authorList>
    </citation>
    <scope>NUCLEOTIDE SEQUENCE</scope>
</reference>
<proteinExistence type="predicted"/>
<dbReference type="AlphaFoldDB" id="A0A8J2MWU2"/>
<evidence type="ECO:0000313" key="1">
    <source>
        <dbReference type="EMBL" id="CAG5101004.1"/>
    </source>
</evidence>
<evidence type="ECO:0000313" key="2">
    <source>
        <dbReference type="Proteomes" id="UP000786811"/>
    </source>
</evidence>
<sequence>MKILFLWHAKGLKSLK</sequence>
<comment type="caution">
    <text evidence="1">The sequence shown here is derived from an EMBL/GenBank/DDBJ whole genome shotgun (WGS) entry which is preliminary data.</text>
</comment>
<organism evidence="1 2">
    <name type="scientific">Cotesia congregata</name>
    <name type="common">Parasitoid wasp</name>
    <name type="synonym">Apanteles congregatus</name>
    <dbReference type="NCBI Taxonomy" id="51543"/>
    <lineage>
        <taxon>Eukaryota</taxon>
        <taxon>Metazoa</taxon>
        <taxon>Ecdysozoa</taxon>
        <taxon>Arthropoda</taxon>
        <taxon>Hexapoda</taxon>
        <taxon>Insecta</taxon>
        <taxon>Pterygota</taxon>
        <taxon>Neoptera</taxon>
        <taxon>Endopterygota</taxon>
        <taxon>Hymenoptera</taxon>
        <taxon>Apocrita</taxon>
        <taxon>Ichneumonoidea</taxon>
        <taxon>Braconidae</taxon>
        <taxon>Microgastrinae</taxon>
        <taxon>Cotesia</taxon>
    </lineage>
</organism>
<dbReference type="Proteomes" id="UP000786811">
    <property type="component" value="Unassembled WGS sequence"/>
</dbReference>
<name>A0A8J2MWU2_COTCN</name>
<protein>
    <submittedName>
        <fullName evidence="1">Uncharacterized protein</fullName>
    </submittedName>
</protein>
<keyword evidence="2" id="KW-1185">Reference proteome</keyword>
<gene>
    <name evidence="1" type="ORF">HICCMSTLAB_LOCUS10077</name>
</gene>
<dbReference type="EMBL" id="CAJNRD030001122">
    <property type="protein sequence ID" value="CAG5101004.1"/>
    <property type="molecule type" value="Genomic_DNA"/>
</dbReference>
<accession>A0A8J2MWU2</accession>